<dbReference type="OrthoDB" id="6717394at2"/>
<comment type="caution">
    <text evidence="4">The sequence shown here is derived from an EMBL/GenBank/DDBJ whole genome shotgun (WGS) entry which is preliminary data.</text>
</comment>
<keyword evidence="1 4" id="KW-0808">Transferase</keyword>
<dbReference type="Gene3D" id="3.90.550.10">
    <property type="entry name" value="Spore Coat Polysaccharide Biosynthesis Protein SpsA, Chain A"/>
    <property type="match status" value="1"/>
</dbReference>
<dbReference type="GO" id="GO:0016740">
    <property type="term" value="F:transferase activity"/>
    <property type="evidence" value="ECO:0007669"/>
    <property type="project" value="UniProtKB-KW"/>
</dbReference>
<accession>A0A3E2NW23</accession>
<dbReference type="Pfam" id="PF00535">
    <property type="entry name" value="Glycos_transf_2"/>
    <property type="match status" value="1"/>
</dbReference>
<dbReference type="InterPro" id="IPR001173">
    <property type="entry name" value="Glyco_trans_2-like"/>
</dbReference>
<evidence type="ECO:0000256" key="1">
    <source>
        <dbReference type="ARBA" id="ARBA00022679"/>
    </source>
</evidence>
<evidence type="ECO:0000313" key="4">
    <source>
        <dbReference type="EMBL" id="RFZ85213.1"/>
    </source>
</evidence>
<dbReference type="EMBL" id="QWDE01000001">
    <property type="protein sequence ID" value="RFZ85213.1"/>
    <property type="molecule type" value="Genomic_DNA"/>
</dbReference>
<evidence type="ECO:0000259" key="2">
    <source>
        <dbReference type="Pfam" id="PF00535"/>
    </source>
</evidence>
<sequence>MVTLNFFLIKIYSELYTISFCTAIRNRLHHLRQTLPKNLADNAAYPALEFIILDYNSNDGLEQWITINMATHLAAGKVKYIRVADVEYFERSKSRNMAFNAATGQLVCNIDADNFVGKGFAHYINRCFHSDADIFLTAFSNEIANTPDFLGRICCRRTDFMQIGGYNEAMNGYGFEDYEIISRLKKAGLKQEVITDKIFFNAITHDDEERIREEQLFSSLKDIYLGLISPYESDLLFVFKDGTCASGRLVDRTTKNWESPENTFRPLRHRYEFALTNAEWVIGRWTLGAEILTIDEPNGQKLKFAVQDGHLTSSDRSMEKVTEKKLITEMLMFYTQYTNRRFLNNDTSVPINVDNNAGNYRVLTTSVYCHISQWHQLLQEILLPLQEKVIRQSPEAFCVFGLSNYRGNNISVTWFLPFGNSESLFSWLVAEANGLLSQFSFVTVPVVARYHSTFMDFPVGRVAYGLYQFPGVVTKTLDVETLINLSRTVTGILTNVLAQDPIDSDSAFTLAFYLHALLRKGLNLSTEELRNLHGKKPTGSNTNLMDITQGNEATFIEIMNDMSSVGFINAPENAWMKQWMVTSAENQTRLNASPVEFFDDVSTLLLHLLALPVEVKKVIVASIYNAGIAN</sequence>
<organism evidence="4 5">
    <name type="scientific">Mucilaginibacter terrenus</name>
    <dbReference type="NCBI Taxonomy" id="2482727"/>
    <lineage>
        <taxon>Bacteria</taxon>
        <taxon>Pseudomonadati</taxon>
        <taxon>Bacteroidota</taxon>
        <taxon>Sphingobacteriia</taxon>
        <taxon>Sphingobacteriales</taxon>
        <taxon>Sphingobacteriaceae</taxon>
        <taxon>Mucilaginibacter</taxon>
    </lineage>
</organism>
<dbReference type="CDD" id="cd00761">
    <property type="entry name" value="Glyco_tranf_GTA_type"/>
    <property type="match status" value="1"/>
</dbReference>
<evidence type="ECO:0000313" key="5">
    <source>
        <dbReference type="Proteomes" id="UP000260823"/>
    </source>
</evidence>
<feature type="domain" description="Glycosyltransferase 2-like" evidence="2">
    <location>
        <begin position="19"/>
        <end position="119"/>
    </location>
</feature>
<keyword evidence="5" id="KW-1185">Reference proteome</keyword>
<feature type="domain" description="Galactosyltransferase C-terminal" evidence="3">
    <location>
        <begin position="153"/>
        <end position="196"/>
    </location>
</feature>
<dbReference type="Proteomes" id="UP000260823">
    <property type="component" value="Unassembled WGS sequence"/>
</dbReference>
<dbReference type="Pfam" id="PF02709">
    <property type="entry name" value="Glyco_transf_7C"/>
    <property type="match status" value="1"/>
</dbReference>
<dbReference type="SUPFAM" id="SSF53448">
    <property type="entry name" value="Nucleotide-diphospho-sugar transferases"/>
    <property type="match status" value="1"/>
</dbReference>
<reference evidence="4 5" key="1">
    <citation type="submission" date="2018-08" db="EMBL/GenBank/DDBJ databases">
        <title>Mucilaginibacter terrae sp. nov., isolated from manganese diggings.</title>
        <authorList>
            <person name="Huang Y."/>
            <person name="Zhou Z."/>
        </authorList>
    </citation>
    <scope>NUCLEOTIDE SEQUENCE [LARGE SCALE GENOMIC DNA]</scope>
    <source>
        <strain evidence="4 5">ZH6</strain>
    </source>
</reference>
<dbReference type="AlphaFoldDB" id="A0A3E2NW23"/>
<evidence type="ECO:0000259" key="3">
    <source>
        <dbReference type="Pfam" id="PF02709"/>
    </source>
</evidence>
<protein>
    <submittedName>
        <fullName evidence="4">Glycosyltransferase family 2 protein</fullName>
    </submittedName>
</protein>
<dbReference type="InterPro" id="IPR029044">
    <property type="entry name" value="Nucleotide-diphossugar_trans"/>
</dbReference>
<gene>
    <name evidence="4" type="ORF">DYU05_06320</name>
</gene>
<proteinExistence type="predicted"/>
<name>A0A3E2NW23_9SPHI</name>
<dbReference type="InterPro" id="IPR027791">
    <property type="entry name" value="Galactosyl_T_C"/>
</dbReference>